<keyword evidence="5" id="KW-0964">Secreted</keyword>
<evidence type="ECO:0000313" key="19">
    <source>
        <dbReference type="EMBL" id="KAK7380392.1"/>
    </source>
</evidence>
<keyword evidence="6" id="KW-0433">Leucine-rich repeat</keyword>
<comment type="similarity">
    <text evidence="16">Belongs to the polygalacturonase-inhibiting protein family.</text>
</comment>
<dbReference type="FunFam" id="3.80.10.10:FF:000400">
    <property type="entry name" value="Nuclear pore complex protein NUP107"/>
    <property type="match status" value="1"/>
</dbReference>
<evidence type="ECO:0000256" key="13">
    <source>
        <dbReference type="ARBA" id="ARBA00023157"/>
    </source>
</evidence>
<keyword evidence="7" id="KW-0812">Transmembrane</keyword>
<evidence type="ECO:0000256" key="5">
    <source>
        <dbReference type="ARBA" id="ARBA00022525"/>
    </source>
</evidence>
<dbReference type="PANTHER" id="PTHR48063">
    <property type="entry name" value="LRR RECEPTOR-LIKE KINASE"/>
    <property type="match status" value="1"/>
</dbReference>
<protein>
    <recommendedName>
        <fullName evidence="21">Leucine-rich repeat-containing N-terminal plant-type domain-containing protein</fullName>
    </recommendedName>
</protein>
<dbReference type="InterPro" id="IPR055414">
    <property type="entry name" value="LRR_R13L4/SHOC2-like"/>
</dbReference>
<evidence type="ECO:0000256" key="8">
    <source>
        <dbReference type="ARBA" id="ARBA00022729"/>
    </source>
</evidence>
<evidence type="ECO:0008006" key="21">
    <source>
        <dbReference type="Google" id="ProtNLM"/>
    </source>
</evidence>
<evidence type="ECO:0000313" key="20">
    <source>
        <dbReference type="Proteomes" id="UP001386955"/>
    </source>
</evidence>
<dbReference type="InterPro" id="IPR046956">
    <property type="entry name" value="RLP23-like"/>
</dbReference>
<dbReference type="EMBL" id="JAYMYS010000009">
    <property type="protein sequence ID" value="KAK7380392.1"/>
    <property type="molecule type" value="Genomic_DNA"/>
</dbReference>
<keyword evidence="9" id="KW-0677">Repeat</keyword>
<name>A0AAN9P059_PSOTE</name>
<dbReference type="GO" id="GO:0006952">
    <property type="term" value="P:defense response"/>
    <property type="evidence" value="ECO:0007669"/>
    <property type="project" value="UniProtKB-KW"/>
</dbReference>
<keyword evidence="13" id="KW-1015">Disulfide bond</keyword>
<accession>A0AAN9P059</accession>
<evidence type="ECO:0000256" key="14">
    <source>
        <dbReference type="ARBA" id="ARBA00023170"/>
    </source>
</evidence>
<gene>
    <name evidence="19" type="ORF">VNO78_32902</name>
</gene>
<dbReference type="InterPro" id="IPR032675">
    <property type="entry name" value="LRR_dom_sf"/>
</dbReference>
<feature type="domain" description="Leucine-rich repeat-containing N-terminal plant-type" evidence="17">
    <location>
        <begin position="21"/>
        <end position="57"/>
    </location>
</feature>
<keyword evidence="12" id="KW-0472">Membrane</keyword>
<evidence type="ECO:0000256" key="7">
    <source>
        <dbReference type="ARBA" id="ARBA00022692"/>
    </source>
</evidence>
<keyword evidence="4" id="KW-0134">Cell wall</keyword>
<proteinExistence type="inferred from homology"/>
<evidence type="ECO:0000256" key="4">
    <source>
        <dbReference type="ARBA" id="ARBA00022512"/>
    </source>
</evidence>
<evidence type="ECO:0000256" key="2">
    <source>
        <dbReference type="ARBA" id="ARBA00004191"/>
    </source>
</evidence>
<evidence type="ECO:0000256" key="11">
    <source>
        <dbReference type="ARBA" id="ARBA00022989"/>
    </source>
</evidence>
<dbReference type="Pfam" id="PF08263">
    <property type="entry name" value="LRRNT_2"/>
    <property type="match status" value="1"/>
</dbReference>
<evidence type="ECO:0000259" key="17">
    <source>
        <dbReference type="Pfam" id="PF08263"/>
    </source>
</evidence>
<keyword evidence="8" id="KW-0732">Signal</keyword>
<evidence type="ECO:0000256" key="15">
    <source>
        <dbReference type="ARBA" id="ARBA00023180"/>
    </source>
</evidence>
<dbReference type="Gene3D" id="3.80.10.10">
    <property type="entry name" value="Ribonuclease Inhibitor"/>
    <property type="match status" value="1"/>
</dbReference>
<comment type="subcellular location">
    <subcellularLocation>
        <location evidence="1">Membrane</location>
        <topology evidence="1">Peripheral membrane protein</topology>
    </subcellularLocation>
    <subcellularLocation>
        <location evidence="3">Membrane</location>
        <topology evidence="3">Single-pass type I membrane protein</topology>
    </subcellularLocation>
    <subcellularLocation>
        <location evidence="2">Secreted</location>
        <location evidence="2">Cell wall</location>
    </subcellularLocation>
</comment>
<dbReference type="Pfam" id="PF23598">
    <property type="entry name" value="LRR_14"/>
    <property type="match status" value="1"/>
</dbReference>
<evidence type="ECO:0000256" key="6">
    <source>
        <dbReference type="ARBA" id="ARBA00022614"/>
    </source>
</evidence>
<evidence type="ECO:0000256" key="12">
    <source>
        <dbReference type="ARBA" id="ARBA00023136"/>
    </source>
</evidence>
<keyword evidence="11" id="KW-1133">Transmembrane helix</keyword>
<evidence type="ECO:0000256" key="16">
    <source>
        <dbReference type="ARBA" id="ARBA00038043"/>
    </source>
</evidence>
<keyword evidence="15" id="KW-0325">Glycoprotein</keyword>
<evidence type="ECO:0000256" key="3">
    <source>
        <dbReference type="ARBA" id="ARBA00004479"/>
    </source>
</evidence>
<dbReference type="Proteomes" id="UP001386955">
    <property type="component" value="Unassembled WGS sequence"/>
</dbReference>
<dbReference type="InterPro" id="IPR013210">
    <property type="entry name" value="LRR_N_plant-typ"/>
</dbReference>
<dbReference type="SUPFAM" id="SSF52058">
    <property type="entry name" value="L domain-like"/>
    <property type="match status" value="1"/>
</dbReference>
<keyword evidence="20" id="KW-1185">Reference proteome</keyword>
<evidence type="ECO:0000256" key="10">
    <source>
        <dbReference type="ARBA" id="ARBA00022821"/>
    </source>
</evidence>
<evidence type="ECO:0000256" key="1">
    <source>
        <dbReference type="ARBA" id="ARBA00004170"/>
    </source>
</evidence>
<organism evidence="19 20">
    <name type="scientific">Psophocarpus tetragonolobus</name>
    <name type="common">Winged bean</name>
    <name type="synonym">Dolichos tetragonolobus</name>
    <dbReference type="NCBI Taxonomy" id="3891"/>
    <lineage>
        <taxon>Eukaryota</taxon>
        <taxon>Viridiplantae</taxon>
        <taxon>Streptophyta</taxon>
        <taxon>Embryophyta</taxon>
        <taxon>Tracheophyta</taxon>
        <taxon>Spermatophyta</taxon>
        <taxon>Magnoliopsida</taxon>
        <taxon>eudicotyledons</taxon>
        <taxon>Gunneridae</taxon>
        <taxon>Pentapetalae</taxon>
        <taxon>rosids</taxon>
        <taxon>fabids</taxon>
        <taxon>Fabales</taxon>
        <taxon>Fabaceae</taxon>
        <taxon>Papilionoideae</taxon>
        <taxon>50 kb inversion clade</taxon>
        <taxon>NPAAA clade</taxon>
        <taxon>indigoferoid/millettioid clade</taxon>
        <taxon>Phaseoleae</taxon>
        <taxon>Psophocarpus</taxon>
    </lineage>
</organism>
<evidence type="ECO:0000259" key="18">
    <source>
        <dbReference type="Pfam" id="PF23598"/>
    </source>
</evidence>
<keyword evidence="14" id="KW-0675">Receptor</keyword>
<comment type="caution">
    <text evidence="19">The sequence shown here is derived from an EMBL/GenBank/DDBJ whole genome shotgun (WGS) entry which is preliminary data.</text>
</comment>
<dbReference type="AlphaFoldDB" id="A0AAN9P059"/>
<evidence type="ECO:0000256" key="9">
    <source>
        <dbReference type="ARBA" id="ARBA00022737"/>
    </source>
</evidence>
<dbReference type="PANTHER" id="PTHR48063:SF98">
    <property type="entry name" value="LRR RECEPTOR-LIKE SERINE_THREONINE-PROTEIN KINASE FLS2"/>
    <property type="match status" value="1"/>
</dbReference>
<feature type="domain" description="Disease resistance R13L4/SHOC-2-like LRR" evidence="18">
    <location>
        <begin position="83"/>
        <end position="169"/>
    </location>
</feature>
<reference evidence="19 20" key="1">
    <citation type="submission" date="2024-01" db="EMBL/GenBank/DDBJ databases">
        <title>The genomes of 5 underutilized Papilionoideae crops provide insights into root nodulation and disease resistanc.</title>
        <authorList>
            <person name="Jiang F."/>
        </authorList>
    </citation>
    <scope>NUCLEOTIDE SEQUENCE [LARGE SCALE GENOMIC DNA]</scope>
    <source>
        <strain evidence="19">DUOXIRENSHENG_FW03</strain>
        <tissue evidence="19">Leaves</tissue>
    </source>
</reference>
<sequence length="181" mass="20662">MVCMMVLQVVYAQHEIRCIKREREALFEFKAALVDHHGMLSSWSTVDCCQWKRIRCSNLTGHIVMLDLRGNGERYISGEIHISLMELPQLKYLTLSFNDFGGNHIPKFLGSLSNLRYLDLSYSDFGGNIPSQLGNLSNLLYLDLSHNPFEGIIPSHLGNLSHLQKLHLSYLEIDDGKNVRD</sequence>
<keyword evidence="10" id="KW-0611">Plant defense</keyword>
<dbReference type="GO" id="GO:0016020">
    <property type="term" value="C:membrane"/>
    <property type="evidence" value="ECO:0007669"/>
    <property type="project" value="UniProtKB-SubCell"/>
</dbReference>